<reference evidence="1" key="1">
    <citation type="journal article" date="2017" name="Parasit. Vectors">
        <title>Sialotranscriptomics of Rhipicephalus zambeziensis reveals intricate expression profiles of secretory proteins and suggests tight temporal transcriptional regulation during blood-feeding.</title>
        <authorList>
            <person name="de Castro M.H."/>
            <person name="de Klerk D."/>
            <person name="Pienaar R."/>
            <person name="Rees D.J.G."/>
            <person name="Mans B.J."/>
        </authorList>
    </citation>
    <scope>NUCLEOTIDE SEQUENCE</scope>
    <source>
        <tissue evidence="1">Salivary glands</tissue>
    </source>
</reference>
<keyword evidence="1" id="KW-0687">Ribonucleoprotein</keyword>
<organism evidence="1">
    <name type="scientific">Rhipicephalus zambeziensis</name>
    <dbReference type="NCBI Taxonomy" id="60191"/>
    <lineage>
        <taxon>Eukaryota</taxon>
        <taxon>Metazoa</taxon>
        <taxon>Ecdysozoa</taxon>
        <taxon>Arthropoda</taxon>
        <taxon>Chelicerata</taxon>
        <taxon>Arachnida</taxon>
        <taxon>Acari</taxon>
        <taxon>Parasitiformes</taxon>
        <taxon>Ixodida</taxon>
        <taxon>Ixodoidea</taxon>
        <taxon>Ixodidae</taxon>
        <taxon>Rhipicephalinae</taxon>
        <taxon>Rhipicephalus</taxon>
        <taxon>Rhipicephalus</taxon>
    </lineage>
</organism>
<proteinExistence type="predicted"/>
<protein>
    <submittedName>
        <fullName evidence="1">Ubiquitin/40s ribosomal protein s27a fusion</fullName>
    </submittedName>
</protein>
<accession>A0A224ZAW2</accession>
<dbReference type="AlphaFoldDB" id="A0A224ZAW2"/>
<name>A0A224ZAW2_9ACAR</name>
<sequence>MKGGLLLDVVVGQCAAVLELLSGKDETLLIWRDAFLVLNLCLDILNSVTGLDFERDGLSGECLDKNLHATTESQHQVKGGLFLDIVVRECAAVL</sequence>
<keyword evidence="1" id="KW-0689">Ribosomal protein</keyword>
<dbReference type="EMBL" id="GFPF01013157">
    <property type="protein sequence ID" value="MAA24303.1"/>
    <property type="molecule type" value="Transcribed_RNA"/>
</dbReference>
<evidence type="ECO:0000313" key="1">
    <source>
        <dbReference type="EMBL" id="MAA24303.1"/>
    </source>
</evidence>
<dbReference type="GO" id="GO:0005840">
    <property type="term" value="C:ribosome"/>
    <property type="evidence" value="ECO:0007669"/>
    <property type="project" value="UniProtKB-KW"/>
</dbReference>